<organism evidence="4 5">
    <name type="scientific">Lacticaseibacillus sharpeae JCM 1186 = DSM 20505</name>
    <dbReference type="NCBI Taxonomy" id="1291052"/>
    <lineage>
        <taxon>Bacteria</taxon>
        <taxon>Bacillati</taxon>
        <taxon>Bacillota</taxon>
        <taxon>Bacilli</taxon>
        <taxon>Lactobacillales</taxon>
        <taxon>Lactobacillaceae</taxon>
        <taxon>Lacticaseibacillus</taxon>
    </lineage>
</organism>
<keyword evidence="5" id="KW-1185">Reference proteome</keyword>
<dbReference type="PATRIC" id="fig|1291052.5.peg.1336"/>
<evidence type="ECO:0000256" key="3">
    <source>
        <dbReference type="PIRSR" id="PIRSR613078-2"/>
    </source>
</evidence>
<feature type="binding site" evidence="3">
    <location>
        <begin position="11"/>
        <end position="18"/>
    </location>
    <ligand>
        <name>substrate</name>
    </ligand>
</feature>
<sequence>MAVLTLVYMVRHGETQINAEGRFNGGGVDSPLTAKGEAGAQALHKLLQNEHFDRIFVSPLHRAITTEQIVAGPDKAFTIDPRLREMALGDWDGGPLGNLATDQQFINYRHHLLEWDYQAVHAESYQSLVKRAGAALVDAAESVPETGKVLVVSHGIVTTVLANVLTGVDLDHARDSGQVDNSSVTVLDYHAGQWTKRAWNVTADRFAELTAVEKELFE</sequence>
<dbReference type="EMBL" id="AYYO01000022">
    <property type="protein sequence ID" value="KRM55423.1"/>
    <property type="molecule type" value="Genomic_DNA"/>
</dbReference>
<dbReference type="InterPro" id="IPR029033">
    <property type="entry name" value="His_PPase_superfam"/>
</dbReference>
<keyword evidence="1" id="KW-0324">Glycolysis</keyword>
<evidence type="ECO:0000313" key="5">
    <source>
        <dbReference type="Proteomes" id="UP000051679"/>
    </source>
</evidence>
<dbReference type="InterPro" id="IPR050275">
    <property type="entry name" value="PGM_Phosphatase"/>
</dbReference>
<dbReference type="PANTHER" id="PTHR48100:SF1">
    <property type="entry name" value="HISTIDINE PHOSPHATASE FAMILY PROTEIN-RELATED"/>
    <property type="match status" value="1"/>
</dbReference>
<feature type="binding site" evidence="3">
    <location>
        <position position="62"/>
    </location>
    <ligand>
        <name>substrate</name>
    </ligand>
</feature>
<dbReference type="InterPro" id="IPR013078">
    <property type="entry name" value="His_Pase_superF_clade-1"/>
</dbReference>
<dbReference type="SUPFAM" id="SSF53254">
    <property type="entry name" value="Phosphoglycerate mutase-like"/>
    <property type="match status" value="1"/>
</dbReference>
<evidence type="ECO:0008006" key="6">
    <source>
        <dbReference type="Google" id="ProtNLM"/>
    </source>
</evidence>
<proteinExistence type="predicted"/>
<accession>A0A0R1ZLL5</accession>
<keyword evidence="2" id="KW-0413">Isomerase</keyword>
<dbReference type="GO" id="GO:0005737">
    <property type="term" value="C:cytoplasm"/>
    <property type="evidence" value="ECO:0007669"/>
    <property type="project" value="TreeGrafter"/>
</dbReference>
<dbReference type="AlphaFoldDB" id="A0A0R1ZLL5"/>
<dbReference type="Proteomes" id="UP000051679">
    <property type="component" value="Unassembled WGS sequence"/>
</dbReference>
<dbReference type="PANTHER" id="PTHR48100">
    <property type="entry name" value="BROAD-SPECIFICITY PHOSPHATASE YOR283W-RELATED"/>
    <property type="match status" value="1"/>
</dbReference>
<dbReference type="SMART" id="SM00855">
    <property type="entry name" value="PGAM"/>
    <property type="match status" value="1"/>
</dbReference>
<protein>
    <recommendedName>
        <fullName evidence="6">Phosphoglycerate mutase</fullName>
    </recommendedName>
</protein>
<evidence type="ECO:0000256" key="2">
    <source>
        <dbReference type="ARBA" id="ARBA00023235"/>
    </source>
</evidence>
<dbReference type="Gene3D" id="3.40.50.1240">
    <property type="entry name" value="Phosphoglycerate mutase-like"/>
    <property type="match status" value="1"/>
</dbReference>
<dbReference type="CDD" id="cd07067">
    <property type="entry name" value="HP_PGM_like"/>
    <property type="match status" value="1"/>
</dbReference>
<dbReference type="GO" id="GO:0016791">
    <property type="term" value="F:phosphatase activity"/>
    <property type="evidence" value="ECO:0007669"/>
    <property type="project" value="TreeGrafter"/>
</dbReference>
<dbReference type="Pfam" id="PF00300">
    <property type="entry name" value="His_Phos_1"/>
    <property type="match status" value="1"/>
</dbReference>
<gene>
    <name evidence="4" type="ORF">FC18_GL001318</name>
</gene>
<name>A0A0R1ZLL5_9LACO</name>
<evidence type="ECO:0000256" key="1">
    <source>
        <dbReference type="ARBA" id="ARBA00023152"/>
    </source>
</evidence>
<dbReference type="PROSITE" id="PS00175">
    <property type="entry name" value="PG_MUTASE"/>
    <property type="match status" value="1"/>
</dbReference>
<evidence type="ECO:0000313" key="4">
    <source>
        <dbReference type="EMBL" id="KRM55423.1"/>
    </source>
</evidence>
<comment type="caution">
    <text evidence="4">The sequence shown here is derived from an EMBL/GenBank/DDBJ whole genome shotgun (WGS) entry which is preliminary data.</text>
</comment>
<dbReference type="OrthoDB" id="9782128at2"/>
<reference evidence="4 5" key="1">
    <citation type="journal article" date="2015" name="Genome Announc.">
        <title>Expanding the biotechnology potential of lactobacilli through comparative genomics of 213 strains and associated genera.</title>
        <authorList>
            <person name="Sun Z."/>
            <person name="Harris H.M."/>
            <person name="McCann A."/>
            <person name="Guo C."/>
            <person name="Argimon S."/>
            <person name="Zhang W."/>
            <person name="Yang X."/>
            <person name="Jeffery I.B."/>
            <person name="Cooney J.C."/>
            <person name="Kagawa T.F."/>
            <person name="Liu W."/>
            <person name="Song Y."/>
            <person name="Salvetti E."/>
            <person name="Wrobel A."/>
            <person name="Rasinkangas P."/>
            <person name="Parkhill J."/>
            <person name="Rea M.C."/>
            <person name="O'Sullivan O."/>
            <person name="Ritari J."/>
            <person name="Douillard F.P."/>
            <person name="Paul Ross R."/>
            <person name="Yang R."/>
            <person name="Briner A.E."/>
            <person name="Felis G.E."/>
            <person name="de Vos W.M."/>
            <person name="Barrangou R."/>
            <person name="Klaenhammer T.R."/>
            <person name="Caufield P.W."/>
            <person name="Cui Y."/>
            <person name="Zhang H."/>
            <person name="O'Toole P.W."/>
        </authorList>
    </citation>
    <scope>NUCLEOTIDE SEQUENCE [LARGE SCALE GENOMIC DNA]</scope>
    <source>
        <strain evidence="4 5">DSM 20505</strain>
    </source>
</reference>
<dbReference type="InterPro" id="IPR001345">
    <property type="entry name" value="PG/BPGM_mutase_AS"/>
</dbReference>
<dbReference type="STRING" id="1291052.FC18_GL001318"/>